<organism evidence="2 3">
    <name type="scientific">Trifolium pratense</name>
    <name type="common">Red clover</name>
    <dbReference type="NCBI Taxonomy" id="57577"/>
    <lineage>
        <taxon>Eukaryota</taxon>
        <taxon>Viridiplantae</taxon>
        <taxon>Streptophyta</taxon>
        <taxon>Embryophyta</taxon>
        <taxon>Tracheophyta</taxon>
        <taxon>Spermatophyta</taxon>
        <taxon>Magnoliopsida</taxon>
        <taxon>eudicotyledons</taxon>
        <taxon>Gunneridae</taxon>
        <taxon>Pentapetalae</taxon>
        <taxon>rosids</taxon>
        <taxon>fabids</taxon>
        <taxon>Fabales</taxon>
        <taxon>Fabaceae</taxon>
        <taxon>Papilionoideae</taxon>
        <taxon>50 kb inversion clade</taxon>
        <taxon>NPAAA clade</taxon>
        <taxon>Hologalegina</taxon>
        <taxon>IRL clade</taxon>
        <taxon>Trifolieae</taxon>
        <taxon>Trifolium</taxon>
    </lineage>
</organism>
<sequence>MIPFLKHVVFGTPYQQYGQIEDPQAFHNDPLAWSRPLVKHYWGEFSMAAVQANVDMEDKCQVEVGIDSIFVGVYDGQKGDTVSILLRNHIFRQIIVLIQENNNNMNKNILERAVARIEIAFMRGTLYAANVGNSRAVLGSVTDVGNLKRLVVKQLVRDHNLYDGNIQKQVRNLQPDTNDDYNDKYVSMLFIRDRGLIDTTRCIGYSYLKEEISEGVEIPSWERMPRALNFTRPLLTSKPDVYSRILSKSDKFVIFGSSGLWKLMSKKDAAKVVNTSPRDGIAERLATLALQNGAKRRGRTYRVA</sequence>
<dbReference type="SUPFAM" id="SSF81606">
    <property type="entry name" value="PP2C-like"/>
    <property type="match status" value="1"/>
</dbReference>
<proteinExistence type="predicted"/>
<reference evidence="2 3" key="2">
    <citation type="journal article" date="2017" name="Front. Plant Sci.">
        <title>Gene Classification and Mining of Molecular Markers Useful in Red Clover (Trifolium pratense) Breeding.</title>
        <authorList>
            <person name="Istvanek J."/>
            <person name="Dluhosova J."/>
            <person name="Dluhos P."/>
            <person name="Patkova L."/>
            <person name="Nedelnik J."/>
            <person name="Repkova J."/>
        </authorList>
    </citation>
    <scope>NUCLEOTIDE SEQUENCE [LARGE SCALE GENOMIC DNA]</scope>
    <source>
        <strain evidence="3">cv. Tatra</strain>
        <tissue evidence="2">Young leaves</tissue>
    </source>
</reference>
<comment type="caution">
    <text evidence="2">The sequence shown here is derived from an EMBL/GenBank/DDBJ whole genome shotgun (WGS) entry which is preliminary data.</text>
</comment>
<accession>A0A2K3MMU6</accession>
<dbReference type="Proteomes" id="UP000236291">
    <property type="component" value="Unassembled WGS sequence"/>
</dbReference>
<dbReference type="InterPro" id="IPR036457">
    <property type="entry name" value="PPM-type-like_dom_sf"/>
</dbReference>
<dbReference type="Pfam" id="PF00481">
    <property type="entry name" value="PP2C"/>
    <property type="match status" value="1"/>
</dbReference>
<dbReference type="InterPro" id="IPR015655">
    <property type="entry name" value="PP2C"/>
</dbReference>
<dbReference type="AlphaFoldDB" id="A0A2K3MMU6"/>
<evidence type="ECO:0000313" key="3">
    <source>
        <dbReference type="Proteomes" id="UP000236291"/>
    </source>
</evidence>
<dbReference type="STRING" id="57577.A0A2K3MMU6"/>
<feature type="domain" description="PPM-type phosphatase" evidence="1">
    <location>
        <begin position="41"/>
        <end position="304"/>
    </location>
</feature>
<dbReference type="Gene3D" id="3.60.40.10">
    <property type="entry name" value="PPM-type phosphatase domain"/>
    <property type="match status" value="1"/>
</dbReference>
<dbReference type="InterPro" id="IPR001932">
    <property type="entry name" value="PPM-type_phosphatase-like_dom"/>
</dbReference>
<dbReference type="SMART" id="SM00332">
    <property type="entry name" value="PP2Cc"/>
    <property type="match status" value="1"/>
</dbReference>
<dbReference type="EMBL" id="ASHM01010293">
    <property type="protein sequence ID" value="PNX92118.1"/>
    <property type="molecule type" value="Genomic_DNA"/>
</dbReference>
<evidence type="ECO:0000313" key="2">
    <source>
        <dbReference type="EMBL" id="PNX92118.1"/>
    </source>
</evidence>
<gene>
    <name evidence="2" type="ORF">L195_g015250</name>
</gene>
<dbReference type="PROSITE" id="PS51746">
    <property type="entry name" value="PPM_2"/>
    <property type="match status" value="1"/>
</dbReference>
<dbReference type="GO" id="GO:0004722">
    <property type="term" value="F:protein serine/threonine phosphatase activity"/>
    <property type="evidence" value="ECO:0007669"/>
    <property type="project" value="InterPro"/>
</dbReference>
<reference evidence="2 3" key="1">
    <citation type="journal article" date="2014" name="Am. J. Bot.">
        <title>Genome assembly and annotation for red clover (Trifolium pratense; Fabaceae).</title>
        <authorList>
            <person name="Istvanek J."/>
            <person name="Jaros M."/>
            <person name="Krenek A."/>
            <person name="Repkova J."/>
        </authorList>
    </citation>
    <scope>NUCLEOTIDE SEQUENCE [LARGE SCALE GENOMIC DNA]</scope>
    <source>
        <strain evidence="3">cv. Tatra</strain>
        <tissue evidence="2">Young leaves</tissue>
    </source>
</reference>
<name>A0A2K3MMU6_TRIPR</name>
<dbReference type="CDD" id="cd00143">
    <property type="entry name" value="PP2Cc"/>
    <property type="match status" value="1"/>
</dbReference>
<dbReference type="PANTHER" id="PTHR47992">
    <property type="entry name" value="PROTEIN PHOSPHATASE"/>
    <property type="match status" value="1"/>
</dbReference>
<protein>
    <recommendedName>
        <fullName evidence="1">PPM-type phosphatase domain-containing protein</fullName>
    </recommendedName>
</protein>
<evidence type="ECO:0000259" key="1">
    <source>
        <dbReference type="PROSITE" id="PS51746"/>
    </source>
</evidence>